<gene>
    <name evidence="9" type="primary">LOC100749069</name>
</gene>
<evidence type="ECO:0000256" key="5">
    <source>
        <dbReference type="SAM" id="MobiDB-lite"/>
    </source>
</evidence>
<feature type="transmembrane region" description="Helical" evidence="6">
    <location>
        <begin position="603"/>
        <end position="620"/>
    </location>
</feature>
<evidence type="ECO:0000259" key="7">
    <source>
        <dbReference type="PROSITE" id="PS50850"/>
    </source>
</evidence>
<feature type="transmembrane region" description="Helical" evidence="6">
    <location>
        <begin position="563"/>
        <end position="583"/>
    </location>
</feature>
<dbReference type="SUPFAM" id="SSF103473">
    <property type="entry name" value="MFS general substrate transporter"/>
    <property type="match status" value="1"/>
</dbReference>
<evidence type="ECO:0000256" key="4">
    <source>
        <dbReference type="ARBA" id="ARBA00023136"/>
    </source>
</evidence>
<keyword evidence="2 6" id="KW-0812">Transmembrane</keyword>
<dbReference type="GO" id="GO:0016020">
    <property type="term" value="C:membrane"/>
    <property type="evidence" value="ECO:0007669"/>
    <property type="project" value="UniProtKB-SubCell"/>
</dbReference>
<dbReference type="InterPro" id="IPR020846">
    <property type="entry name" value="MFS_dom"/>
</dbReference>
<feature type="transmembrane region" description="Helical" evidence="6">
    <location>
        <begin position="664"/>
        <end position="683"/>
    </location>
</feature>
<dbReference type="Proteomes" id="UP000515180">
    <property type="component" value="Unplaced"/>
</dbReference>
<dbReference type="InterPro" id="IPR036259">
    <property type="entry name" value="MFS_trans_sf"/>
</dbReference>
<dbReference type="Gene3D" id="1.20.1250.20">
    <property type="entry name" value="MFS general substrate transporter like domains"/>
    <property type="match status" value="2"/>
</dbReference>
<dbReference type="GeneID" id="100749069"/>
<dbReference type="Pfam" id="PF00083">
    <property type="entry name" value="Sugar_tr"/>
    <property type="match status" value="2"/>
</dbReference>
<feature type="compositionally biased region" description="Low complexity" evidence="5">
    <location>
        <begin position="361"/>
        <end position="390"/>
    </location>
</feature>
<protein>
    <submittedName>
        <fullName evidence="9">Uncharacterized protein LOC100749069</fullName>
    </submittedName>
</protein>
<name>A0A6P8L8F1_BOMIM</name>
<dbReference type="GO" id="GO:0022857">
    <property type="term" value="F:transmembrane transporter activity"/>
    <property type="evidence" value="ECO:0007669"/>
    <property type="project" value="InterPro"/>
</dbReference>
<dbReference type="OrthoDB" id="4142200at2759"/>
<evidence type="ECO:0000256" key="1">
    <source>
        <dbReference type="ARBA" id="ARBA00004141"/>
    </source>
</evidence>
<dbReference type="AlphaFoldDB" id="A0A6P8L8F1"/>
<feature type="transmembrane region" description="Helical" evidence="6">
    <location>
        <begin position="192"/>
        <end position="213"/>
    </location>
</feature>
<feature type="transmembrane region" description="Helical" evidence="6">
    <location>
        <begin position="632"/>
        <end position="652"/>
    </location>
</feature>
<dbReference type="PANTHER" id="PTHR48021:SF46">
    <property type="entry name" value="MAJOR FACILITATOR SUPERFAMILY (MFS) PROFILE DOMAIN-CONTAINING PROTEIN"/>
    <property type="match status" value="1"/>
</dbReference>
<feature type="transmembrane region" description="Helical" evidence="6">
    <location>
        <begin position="159"/>
        <end position="180"/>
    </location>
</feature>
<keyword evidence="8" id="KW-1185">Reference proteome</keyword>
<dbReference type="RefSeq" id="XP_033180320.1">
    <property type="nucleotide sequence ID" value="XM_033324429.1"/>
</dbReference>
<evidence type="ECO:0000313" key="9">
    <source>
        <dbReference type="RefSeq" id="XP_033180320.1"/>
    </source>
</evidence>
<feature type="transmembrane region" description="Helical" evidence="6">
    <location>
        <begin position="134"/>
        <end position="153"/>
    </location>
</feature>
<dbReference type="InterPro" id="IPR050549">
    <property type="entry name" value="MFS_Trehalose_Transporter"/>
</dbReference>
<feature type="compositionally biased region" description="Polar residues" evidence="5">
    <location>
        <begin position="289"/>
        <end position="316"/>
    </location>
</feature>
<reference evidence="9" key="1">
    <citation type="submission" date="2025-08" db="UniProtKB">
        <authorList>
            <consortium name="RefSeq"/>
        </authorList>
    </citation>
    <scope>IDENTIFICATION</scope>
</reference>
<accession>A0A6P8L8F1</accession>
<keyword evidence="3 6" id="KW-1133">Transmembrane helix</keyword>
<keyword evidence="4 6" id="KW-0472">Membrane</keyword>
<feature type="region of interest" description="Disordered" evidence="5">
    <location>
        <begin position="284"/>
        <end position="440"/>
    </location>
</feature>
<feature type="transmembrane region" description="Helical" evidence="6">
    <location>
        <begin position="535"/>
        <end position="556"/>
    </location>
</feature>
<dbReference type="InterPro" id="IPR005828">
    <property type="entry name" value="MFS_sugar_transport-like"/>
</dbReference>
<feature type="transmembrane region" description="Helical" evidence="6">
    <location>
        <begin position="219"/>
        <end position="237"/>
    </location>
</feature>
<feature type="transmembrane region" description="Helical" evidence="6">
    <location>
        <begin position="497"/>
        <end position="515"/>
    </location>
</feature>
<proteinExistence type="predicted"/>
<evidence type="ECO:0000313" key="8">
    <source>
        <dbReference type="Proteomes" id="UP000515180"/>
    </source>
</evidence>
<feature type="compositionally biased region" description="Low complexity" evidence="5">
    <location>
        <begin position="401"/>
        <end position="422"/>
    </location>
</feature>
<evidence type="ECO:0000256" key="3">
    <source>
        <dbReference type="ARBA" id="ARBA00022989"/>
    </source>
</evidence>
<evidence type="ECO:0000256" key="6">
    <source>
        <dbReference type="SAM" id="Phobius"/>
    </source>
</evidence>
<dbReference type="PANTHER" id="PTHR48021">
    <property type="match status" value="1"/>
</dbReference>
<feature type="transmembrane region" description="Helical" evidence="6">
    <location>
        <begin position="57"/>
        <end position="77"/>
    </location>
</feature>
<comment type="subcellular location">
    <subcellularLocation>
        <location evidence="1">Membrane</location>
        <topology evidence="1">Multi-pass membrane protein</topology>
    </subcellularLocation>
</comment>
<feature type="transmembrane region" description="Helical" evidence="6">
    <location>
        <begin position="106"/>
        <end position="127"/>
    </location>
</feature>
<sequence length="720" mass="79557">MSTECKGKASSEVPSMVVAVVFQGECLRAVVPILSIHRRKRKIVGSSKIECGYVSHLLPHYTFLISAALTMLILGSVNGWTTISLAYLISGTGGVPLTLTHSESSWIVSCTVLGSMIGSLVAIQLASSSGSKNCLVLCNTMFTLGWFTIYAATSVPMLYLARGILGIGVGIARTVNPMYVPGVTDINIGSTLSSLCVVNVSIGTLVTSILGLWLMYESLLQILAIISFISFLSNMYFPETLFCSVATGQTKQACKSISYYQSLINRHKLRMELHALRTQTTYELHRSSSSEIHQPSTSQTYQSSLSEIHQPSTSEISPEHTCEIRQPSTSQIHRPTISEIHQPLHQSSSSEINPDPTCEIHQLSTSQTHQSSSSEIHQSSTDQMHQSSSSEINPDPTCEIHQLSTSQTHQSSSSEIHQSSTDQMHRSSSSEINPDPTYEILPDPTCEILSRFRSDLCTQSNEDLREWADTDETHIDLTKYNWSTKLQAVLQRSNRKALFIMLGLIMAQHLSGNYITMQYLLVLFGKTTINIRASAVTILVMTVGLICGTLCTLTVTSLERRTLLILSTLGSCFTLIILATYLLLVQYKSDVSILSPLPVIDLIIYQVMFHIGLGTLPNVLQCELFPTELKGFVGAIIAIFDGIIGFTVSKLYQMITDNVGSYAIYFIFATSCWVAFMIVFIWVPETKGKTYREIEALLVGENLNSLNEEVRTDEMDIRRI</sequence>
<evidence type="ECO:0000256" key="2">
    <source>
        <dbReference type="ARBA" id="ARBA00022692"/>
    </source>
</evidence>
<organism evidence="8 9">
    <name type="scientific">Bombus impatiens</name>
    <name type="common">Bumblebee</name>
    <dbReference type="NCBI Taxonomy" id="132113"/>
    <lineage>
        <taxon>Eukaryota</taxon>
        <taxon>Metazoa</taxon>
        <taxon>Ecdysozoa</taxon>
        <taxon>Arthropoda</taxon>
        <taxon>Hexapoda</taxon>
        <taxon>Insecta</taxon>
        <taxon>Pterygota</taxon>
        <taxon>Neoptera</taxon>
        <taxon>Endopterygota</taxon>
        <taxon>Hymenoptera</taxon>
        <taxon>Apocrita</taxon>
        <taxon>Aculeata</taxon>
        <taxon>Apoidea</taxon>
        <taxon>Anthophila</taxon>
        <taxon>Apidae</taxon>
        <taxon>Bombus</taxon>
        <taxon>Pyrobombus</taxon>
    </lineage>
</organism>
<feature type="domain" description="Major facilitator superfamily (MFS) profile" evidence="7">
    <location>
        <begin position="63"/>
        <end position="687"/>
    </location>
</feature>
<dbReference type="PROSITE" id="PS50850">
    <property type="entry name" value="MFS"/>
    <property type="match status" value="1"/>
</dbReference>